<evidence type="ECO:0000259" key="2">
    <source>
        <dbReference type="Pfam" id="PF11926"/>
    </source>
</evidence>
<keyword evidence="4" id="KW-1185">Reference proteome</keyword>
<evidence type="ECO:0000313" key="3">
    <source>
        <dbReference type="EMBL" id="TXG65757.1"/>
    </source>
</evidence>
<feature type="domain" description="DUF3444" evidence="2">
    <location>
        <begin position="680"/>
        <end position="878"/>
    </location>
</feature>
<feature type="compositionally biased region" description="Polar residues" evidence="1">
    <location>
        <begin position="639"/>
        <end position="651"/>
    </location>
</feature>
<dbReference type="Proteomes" id="UP000323000">
    <property type="component" value="Chromosome 3"/>
</dbReference>
<evidence type="ECO:0000313" key="4">
    <source>
        <dbReference type="Proteomes" id="UP000323000"/>
    </source>
</evidence>
<feature type="region of interest" description="Disordered" evidence="1">
    <location>
        <begin position="500"/>
        <end position="614"/>
    </location>
</feature>
<feature type="region of interest" description="Disordered" evidence="1">
    <location>
        <begin position="216"/>
        <end position="301"/>
    </location>
</feature>
<feature type="compositionally biased region" description="Polar residues" evidence="1">
    <location>
        <begin position="537"/>
        <end position="551"/>
    </location>
</feature>
<proteinExistence type="predicted"/>
<dbReference type="OrthoDB" id="10250354at2759"/>
<organism evidence="3 4">
    <name type="scientific">Acer yangbiense</name>
    <dbReference type="NCBI Taxonomy" id="1000413"/>
    <lineage>
        <taxon>Eukaryota</taxon>
        <taxon>Viridiplantae</taxon>
        <taxon>Streptophyta</taxon>
        <taxon>Embryophyta</taxon>
        <taxon>Tracheophyta</taxon>
        <taxon>Spermatophyta</taxon>
        <taxon>Magnoliopsida</taxon>
        <taxon>eudicotyledons</taxon>
        <taxon>Gunneridae</taxon>
        <taxon>Pentapetalae</taxon>
        <taxon>rosids</taxon>
        <taxon>malvids</taxon>
        <taxon>Sapindales</taxon>
        <taxon>Sapindaceae</taxon>
        <taxon>Hippocastanoideae</taxon>
        <taxon>Acereae</taxon>
        <taxon>Acer</taxon>
    </lineage>
</organism>
<dbReference type="PANTHER" id="PTHR45089">
    <property type="entry name" value="DNAJ HEAT SHOCK AMINO-TERMINAL DOMAIN PROTEIN-RELATED"/>
    <property type="match status" value="1"/>
</dbReference>
<feature type="compositionally biased region" description="Polar residues" evidence="1">
    <location>
        <begin position="661"/>
        <end position="678"/>
    </location>
</feature>
<evidence type="ECO:0000256" key="1">
    <source>
        <dbReference type="SAM" id="MobiDB-lite"/>
    </source>
</evidence>
<reference evidence="4" key="1">
    <citation type="journal article" date="2019" name="Gigascience">
        <title>De novo genome assembly of the endangered Acer yangbiense, a plant species with extremely small populations endemic to Yunnan Province, China.</title>
        <authorList>
            <person name="Yang J."/>
            <person name="Wariss H.M."/>
            <person name="Tao L."/>
            <person name="Zhang R."/>
            <person name="Yun Q."/>
            <person name="Hollingsworth P."/>
            <person name="Dao Z."/>
            <person name="Luo G."/>
            <person name="Guo H."/>
            <person name="Ma Y."/>
            <person name="Sun W."/>
        </authorList>
    </citation>
    <scope>NUCLEOTIDE SEQUENCE [LARGE SCALE GENOMIC DNA]</scope>
    <source>
        <strain evidence="4">cv. Malutang</strain>
    </source>
</reference>
<feature type="region of interest" description="Disordered" evidence="1">
    <location>
        <begin position="1"/>
        <end position="24"/>
    </location>
</feature>
<feature type="domain" description="DUF3444" evidence="2">
    <location>
        <begin position="295"/>
        <end position="503"/>
    </location>
</feature>
<feature type="region of interest" description="Disordered" evidence="1">
    <location>
        <begin position="633"/>
        <end position="678"/>
    </location>
</feature>
<name>A0A5C7I9C6_9ROSI</name>
<dbReference type="AlphaFoldDB" id="A0A5C7I9C6"/>
<gene>
    <name evidence="3" type="ORF">EZV62_007032</name>
</gene>
<feature type="compositionally biased region" description="Basic and acidic residues" evidence="1">
    <location>
        <begin position="562"/>
        <end position="592"/>
    </location>
</feature>
<protein>
    <recommendedName>
        <fullName evidence="2">DUF3444 domain-containing protein</fullName>
    </recommendedName>
</protein>
<dbReference type="EMBL" id="VAHF01000003">
    <property type="protein sequence ID" value="TXG65757.1"/>
    <property type="molecule type" value="Genomic_DNA"/>
</dbReference>
<dbReference type="InterPro" id="IPR024593">
    <property type="entry name" value="DUF3444"/>
</dbReference>
<dbReference type="Pfam" id="PF11926">
    <property type="entry name" value="DUF3444"/>
    <property type="match status" value="2"/>
</dbReference>
<accession>A0A5C7I9C6</accession>
<dbReference type="PANTHER" id="PTHR45089:SF42">
    <property type="entry name" value="J DOMAIN-CONTAINING PROTEIN"/>
    <property type="match status" value="1"/>
</dbReference>
<comment type="caution">
    <text evidence="3">The sequence shown here is derived from an EMBL/GenBank/DDBJ whole genome shotgun (WGS) entry which is preliminary data.</text>
</comment>
<sequence>MHGLSFSKDAGGGNGKEAVGNPKPDADKTTLWTCCASCGSRFQYHRNHVNILCQSCQQSFTLGSRGISSIHPLNRSLNQNGVLNGLPNPGPGPSKLPSQSILGNMKGITFHSITAPERIRYMEPFALDVFISKRFVFSASLTHKVTTDEQAGRGTIRAVVQSLIDNGIDVKAYILTEKLVSLVFEITVFGLLRMVFFVEVVERPVAASETIHVHQTPRKAIPMHPTSFSKDAEDKAGGGNGKEGVGKPSECGTSRQVDKKRKRKSEGESSESYEAGNGSKLSNASEEEVKEVNPELLDYPDPEFSDFDKDRAESCFAVNQVWAIYDTCDVMPRIYARIKKVFSPGFKLQITWLDPDPDDEGENDWCDVDLPVACGKFTNGRSEGNEDLLMFSHQVSFIRGAGRNSCLIYPKRGETWALFRDWDIKRSDIPEKHEPPYKYEFVEVLTDFKENVGIGVVYLGKVKGFVSVFQRIAKNGVLSFNVAPGELYRFSHQIPSFRMTGKERDGVPEGSFELDPASLPSDLGNHKMANRKLDTEPSGSCPRSSHGNVKSTMDCMKSSTPKKHESDPNRENSERKKRNKVEASECTRKEDIMDFIPTQPKGSATYPADEKTRTHMKQEETDFAMDALRLRKSPRDLSKQSNQESASSNGSDVKMQLPVKNESSTNVMDTSNSPALPTTSSKVVEAEFYDFKQDKSEEKFELEQIWALYSDSDAMPKSYAQVKVIVSTPDLRLHVAPLEACSPPKDPSRPVCCGAFKLRNCNLKVLPRSAFSHQLKVKPFDWGRFEVYPQKGQLWALYRNWSSELTYSDRDKDECVIVEVLEDDDQCIKVAVLTCVNATKALYRAPRNQRSKTGFMEIQQDDVTRFSHQIPALQLTGEKENQFRGYWNLDPLAIPGTVICFE</sequence>